<reference evidence="6" key="1">
    <citation type="submission" date="2017-02" db="EMBL/GenBank/DDBJ databases">
        <authorList>
            <person name="Varghese N."/>
            <person name="Submissions S."/>
        </authorList>
    </citation>
    <scope>NUCLEOTIDE SEQUENCE [LARGE SCALE GENOMIC DNA]</scope>
    <source>
        <strain evidence="6">ATCC BAA-73</strain>
    </source>
</reference>
<dbReference type="RefSeq" id="WP_078808593.1">
    <property type="nucleotide sequence ID" value="NZ_FUWM01000003.1"/>
</dbReference>
<dbReference type="PIRSF" id="PIRSF037567">
    <property type="entry name" value="MTTB_MeTrfase"/>
    <property type="match status" value="1"/>
</dbReference>
<dbReference type="EC" id="2.1.1.-" evidence="4"/>
<keyword evidence="6" id="KW-1185">Reference proteome</keyword>
<evidence type="ECO:0000256" key="2">
    <source>
        <dbReference type="ARBA" id="ARBA00022603"/>
    </source>
</evidence>
<protein>
    <recommendedName>
        <fullName evidence="4">Methyltransferase</fullName>
        <ecNumber evidence="4">2.1.1.-</ecNumber>
    </recommendedName>
</protein>
<dbReference type="InterPro" id="IPR010426">
    <property type="entry name" value="MTTB_MeTrfase"/>
</dbReference>
<dbReference type="Proteomes" id="UP000190625">
    <property type="component" value="Unassembled WGS sequence"/>
</dbReference>
<dbReference type="EMBL" id="FUWM01000003">
    <property type="protein sequence ID" value="SJZ30366.1"/>
    <property type="molecule type" value="Genomic_DNA"/>
</dbReference>
<dbReference type="STRING" id="142842.SAMN02745118_00050"/>
<comment type="similarity">
    <text evidence="1 4">Belongs to the trimethylamine methyltransferase family.</text>
</comment>
<organism evidence="5 6">
    <name type="scientific">Selenihalanaerobacter shriftii</name>
    <dbReference type="NCBI Taxonomy" id="142842"/>
    <lineage>
        <taxon>Bacteria</taxon>
        <taxon>Bacillati</taxon>
        <taxon>Bacillota</taxon>
        <taxon>Clostridia</taxon>
        <taxon>Halanaerobiales</taxon>
        <taxon>Halobacteroidaceae</taxon>
        <taxon>Selenihalanaerobacter</taxon>
    </lineage>
</organism>
<gene>
    <name evidence="5" type="ORF">SAMN02745118_00050</name>
</gene>
<dbReference type="GO" id="GO:0008168">
    <property type="term" value="F:methyltransferase activity"/>
    <property type="evidence" value="ECO:0007669"/>
    <property type="project" value="UniProtKB-KW"/>
</dbReference>
<keyword evidence="3 4" id="KW-0808">Transferase</keyword>
<evidence type="ECO:0000313" key="6">
    <source>
        <dbReference type="Proteomes" id="UP000190625"/>
    </source>
</evidence>
<dbReference type="GO" id="GO:0032259">
    <property type="term" value="P:methylation"/>
    <property type="evidence" value="ECO:0007669"/>
    <property type="project" value="UniProtKB-KW"/>
</dbReference>
<evidence type="ECO:0000256" key="1">
    <source>
        <dbReference type="ARBA" id="ARBA00007137"/>
    </source>
</evidence>
<accession>A0A1T4JJM4</accession>
<evidence type="ECO:0000256" key="4">
    <source>
        <dbReference type="PIRNR" id="PIRNR037567"/>
    </source>
</evidence>
<dbReference type="InterPro" id="IPR038601">
    <property type="entry name" value="MttB-like_sf"/>
</dbReference>
<keyword evidence="2 5" id="KW-0489">Methyltransferase</keyword>
<dbReference type="AlphaFoldDB" id="A0A1T4JJM4"/>
<dbReference type="Gene3D" id="3.20.20.480">
    <property type="entry name" value="Trimethylamine methyltransferase-like"/>
    <property type="match status" value="1"/>
</dbReference>
<dbReference type="OrthoDB" id="5418352at2"/>
<evidence type="ECO:0000256" key="3">
    <source>
        <dbReference type="ARBA" id="ARBA00022679"/>
    </source>
</evidence>
<evidence type="ECO:0000313" key="5">
    <source>
        <dbReference type="EMBL" id="SJZ30366.1"/>
    </source>
</evidence>
<proteinExistence type="inferred from homology"/>
<dbReference type="Pfam" id="PF06253">
    <property type="entry name" value="MTTB"/>
    <property type="match status" value="1"/>
</dbReference>
<sequence>MIKQKVSVQEILSSEDVEMIHEASMDLLKKTGIEVLHEEARDIFEKNGAKVDGNRVYLSQDIIESALKKAPESFTLNARNPANNVIIGDDNSVIAPGYGAPFVTDLDTGRRNSTFEDYLNFTKLASASDHIDIVGGVLVEPTDIPDEKRHAKMLYAGAKYSDKCLMGSALGKKKARDCFKMASMLFGEDEIIDDKPIVITLINTTSPLKYDHRMLDSLIEHAKYNQAVVIASLIMAGSTGPMSIAGTLTLQNVEVLAGIVLAQMINPGTPVVYGSATTITDMRTANLAVGSPEYAKFVGATAQLSRYYGLPCRAGGSITDSIMADAQAGYESMMMFMSTINHGLNFVLHSVGLLENYMTMSYEKFIIDNEILGMITNYQAGIEVNEDTVAKEVIKNVGHGGHYLSSPHTMEHMRDFRDPILSTRAGYKSDDDLIPAVERANKKWKSIVKGFEAPELNSDIEQKLINYMESI</sequence>
<name>A0A1T4JJM4_9FIRM</name>
<dbReference type="GO" id="GO:0015948">
    <property type="term" value="P:methanogenesis"/>
    <property type="evidence" value="ECO:0007669"/>
    <property type="project" value="UniProtKB-UniRule"/>
</dbReference>